<dbReference type="CDD" id="cd00577">
    <property type="entry name" value="PCNA"/>
    <property type="match status" value="1"/>
</dbReference>
<evidence type="ECO:0000256" key="2">
    <source>
        <dbReference type="ARBA" id="ARBA00023125"/>
    </source>
</evidence>
<evidence type="ECO:0000256" key="1">
    <source>
        <dbReference type="ARBA" id="ARBA00010462"/>
    </source>
</evidence>
<evidence type="ECO:0000259" key="6">
    <source>
        <dbReference type="Pfam" id="PF02747"/>
    </source>
</evidence>
<gene>
    <name evidence="7" type="primary">PCNA</name>
    <name evidence="7" type="ORF">GZH46_01877</name>
</gene>
<comment type="function">
    <text evidence="3">This protein is an auxiliary protein of DNA polymerase delta and is involved in the control of eukaryotic DNA replication by increasing the polymerase's processivity during elongation of the leading strand.</text>
</comment>
<feature type="domain" description="Proliferating cell nuclear antigen PCNA C-terminal" evidence="6">
    <location>
        <begin position="131"/>
        <end position="264"/>
    </location>
</feature>
<evidence type="ECO:0000256" key="4">
    <source>
        <dbReference type="RuleBase" id="RU003671"/>
    </source>
</evidence>
<protein>
    <recommendedName>
        <fullName evidence="3">DNA sliding clamp PCNA</fullName>
    </recommendedName>
</protein>
<dbReference type="Proteomes" id="UP000825002">
    <property type="component" value="Unassembled WGS sequence"/>
</dbReference>
<name>A0ABQ7S845_9ACAR</name>
<dbReference type="HAMAP" id="MF_00317">
    <property type="entry name" value="DNApol_clamp_arch"/>
    <property type="match status" value="1"/>
</dbReference>
<sequence>MFEARLIQGQIIKKILDAVKDLVTEATWECSPNGLSLQAMDTSHVSLVTAQLKSEGFDHYRCDKPLNLGMNLPHLTKIIKCAGNDDTITIKAIDDEDKECDKITLLFEDKNETETSEYEMKLINLDSEYLGIPEQDSEVEVEMPSSKFARICKDLSSMGEAVTISCVKESVRFQVQGDLGSGSVNLVQKSSADKPDEAVCIKMVNPICLSFSLKYLNHFSKAAPLSPRVKLLLKAEAPLVVSFSVKNEEEDTEIGFIRYYLAPKIEDGDNMEA</sequence>
<comment type="caution">
    <text evidence="7">The sequence shown here is derived from an EMBL/GenBank/DDBJ whole genome shotgun (WGS) entry which is preliminary data.</text>
</comment>
<dbReference type="InterPro" id="IPR022649">
    <property type="entry name" value="Pr_cel_nuc_antig_C"/>
</dbReference>
<keyword evidence="8" id="KW-1185">Reference proteome</keyword>
<keyword evidence="4" id="KW-0235">DNA replication</keyword>
<organism evidence="7 8">
    <name type="scientific">Fragariocoptes setiger</name>
    <dbReference type="NCBI Taxonomy" id="1670756"/>
    <lineage>
        <taxon>Eukaryota</taxon>
        <taxon>Metazoa</taxon>
        <taxon>Ecdysozoa</taxon>
        <taxon>Arthropoda</taxon>
        <taxon>Chelicerata</taxon>
        <taxon>Arachnida</taxon>
        <taxon>Acari</taxon>
        <taxon>Acariformes</taxon>
        <taxon>Trombidiformes</taxon>
        <taxon>Prostigmata</taxon>
        <taxon>Eupodina</taxon>
        <taxon>Eriophyoidea</taxon>
        <taxon>Phytoptidae</taxon>
        <taxon>Fragariocoptes</taxon>
    </lineage>
</organism>
<proteinExistence type="inferred from homology"/>
<feature type="non-terminal residue" evidence="7">
    <location>
        <position position="1"/>
    </location>
</feature>
<reference evidence="7 8" key="1">
    <citation type="submission" date="2020-10" db="EMBL/GenBank/DDBJ databases">
        <authorList>
            <person name="Klimov P.B."/>
            <person name="Dyachkov S.M."/>
            <person name="Chetverikov P.E."/>
        </authorList>
    </citation>
    <scope>NUCLEOTIDE SEQUENCE [LARGE SCALE GENOMIC DNA]</scope>
    <source>
        <strain evidence="7">BMOC 18-1129-001#AD2665</strain>
        <tissue evidence="7">Entire mites</tissue>
    </source>
</reference>
<comment type="similarity">
    <text evidence="1 4">Belongs to the PCNA family.</text>
</comment>
<dbReference type="NCBIfam" id="TIGR00590">
    <property type="entry name" value="pcna"/>
    <property type="match status" value="1"/>
</dbReference>
<dbReference type="SUPFAM" id="SSF55979">
    <property type="entry name" value="DNA clamp"/>
    <property type="match status" value="2"/>
</dbReference>
<evidence type="ECO:0000313" key="8">
    <source>
        <dbReference type="Proteomes" id="UP000825002"/>
    </source>
</evidence>
<dbReference type="InterPro" id="IPR000730">
    <property type="entry name" value="Pr_cel_nuc_antig"/>
</dbReference>
<evidence type="ECO:0000256" key="3">
    <source>
        <dbReference type="RuleBase" id="RU000641"/>
    </source>
</evidence>
<dbReference type="InterPro" id="IPR046938">
    <property type="entry name" value="DNA_clamp_sf"/>
</dbReference>
<dbReference type="Pfam" id="PF02747">
    <property type="entry name" value="PCNA_C"/>
    <property type="match status" value="1"/>
</dbReference>
<dbReference type="EMBL" id="JAIFTH010000406">
    <property type="protein sequence ID" value="KAG9509599.1"/>
    <property type="molecule type" value="Genomic_DNA"/>
</dbReference>
<dbReference type="InterPro" id="IPR022648">
    <property type="entry name" value="Pr_cel_nuc_antig_N"/>
</dbReference>
<dbReference type="PANTHER" id="PTHR11352">
    <property type="entry name" value="PROLIFERATING CELL NUCLEAR ANTIGEN"/>
    <property type="match status" value="1"/>
</dbReference>
<keyword evidence="3" id="KW-0539">Nucleus</keyword>
<dbReference type="PRINTS" id="PR00339">
    <property type="entry name" value="PCNACYCLIN"/>
</dbReference>
<feature type="domain" description="Proliferating cell nuclear antigen PCNA N-terminal" evidence="5">
    <location>
        <begin position="1"/>
        <end position="128"/>
    </location>
</feature>
<dbReference type="Gene3D" id="3.10.150.10">
    <property type="entry name" value="DNA Polymerase III, subunit A, domain 2"/>
    <property type="match status" value="2"/>
</dbReference>
<evidence type="ECO:0000313" key="7">
    <source>
        <dbReference type="EMBL" id="KAG9509599.1"/>
    </source>
</evidence>
<comment type="subcellular location">
    <subcellularLocation>
        <location evidence="3">Nucleus</location>
    </subcellularLocation>
</comment>
<evidence type="ECO:0000259" key="5">
    <source>
        <dbReference type="Pfam" id="PF00705"/>
    </source>
</evidence>
<dbReference type="PANTHER" id="PTHR11352:SF0">
    <property type="entry name" value="PROLIFERATING CELL NUCLEAR ANTIGEN"/>
    <property type="match status" value="1"/>
</dbReference>
<accession>A0ABQ7S845</accession>
<dbReference type="Pfam" id="PF00705">
    <property type="entry name" value="PCNA_N"/>
    <property type="match status" value="1"/>
</dbReference>
<keyword evidence="2 4" id="KW-0238">DNA-binding</keyword>